<sequence>MAPLAIASWIHPVAISGQPMHVGRKPARHVAQILAHRTHAWRQQGAVSIFGKMEYVDCKDAHHSRLI</sequence>
<comment type="caution">
    <text evidence="1">The sequence shown here is derived from an EMBL/GenBank/DDBJ whole genome shotgun (WGS) entry which is preliminary data.</text>
</comment>
<accession>A0A1Y1VYH1</accession>
<reference evidence="1 2" key="1">
    <citation type="submission" date="2016-07" db="EMBL/GenBank/DDBJ databases">
        <title>Pervasive Adenine N6-methylation of Active Genes in Fungi.</title>
        <authorList>
            <consortium name="DOE Joint Genome Institute"/>
            <person name="Mondo S.J."/>
            <person name="Dannebaum R.O."/>
            <person name="Kuo R.C."/>
            <person name="Labutti K."/>
            <person name="Haridas S."/>
            <person name="Kuo A."/>
            <person name="Salamov A."/>
            <person name="Ahrendt S.R."/>
            <person name="Lipzen A."/>
            <person name="Sullivan W."/>
            <person name="Andreopoulos W.B."/>
            <person name="Clum A."/>
            <person name="Lindquist E."/>
            <person name="Daum C."/>
            <person name="Ramamoorthy G.K."/>
            <person name="Gryganskyi A."/>
            <person name="Culley D."/>
            <person name="Magnuson J.K."/>
            <person name="James T.Y."/>
            <person name="O'Malley M.A."/>
            <person name="Stajich J.E."/>
            <person name="Spatafora J.W."/>
            <person name="Visel A."/>
            <person name="Grigoriev I.V."/>
        </authorList>
    </citation>
    <scope>NUCLEOTIDE SEQUENCE [LARGE SCALE GENOMIC DNA]</scope>
    <source>
        <strain evidence="1 2">ATCC 12442</strain>
    </source>
</reference>
<protein>
    <submittedName>
        <fullName evidence="1">Uncharacterized protein</fullName>
    </submittedName>
</protein>
<evidence type="ECO:0000313" key="1">
    <source>
        <dbReference type="EMBL" id="ORX65864.1"/>
    </source>
</evidence>
<gene>
    <name evidence="1" type="ORF">DL89DRAFT_270577</name>
</gene>
<dbReference type="GeneID" id="63805420"/>
<proteinExistence type="predicted"/>
<dbReference type="EMBL" id="MCFD01000020">
    <property type="protein sequence ID" value="ORX65864.1"/>
    <property type="molecule type" value="Genomic_DNA"/>
</dbReference>
<organism evidence="1 2">
    <name type="scientific">Linderina pennispora</name>
    <dbReference type="NCBI Taxonomy" id="61395"/>
    <lineage>
        <taxon>Eukaryota</taxon>
        <taxon>Fungi</taxon>
        <taxon>Fungi incertae sedis</taxon>
        <taxon>Zoopagomycota</taxon>
        <taxon>Kickxellomycotina</taxon>
        <taxon>Kickxellomycetes</taxon>
        <taxon>Kickxellales</taxon>
        <taxon>Kickxellaceae</taxon>
        <taxon>Linderina</taxon>
    </lineage>
</organism>
<keyword evidence="2" id="KW-1185">Reference proteome</keyword>
<dbReference type="AlphaFoldDB" id="A0A1Y1VYH1"/>
<evidence type="ECO:0000313" key="2">
    <source>
        <dbReference type="Proteomes" id="UP000193922"/>
    </source>
</evidence>
<dbReference type="RefSeq" id="XP_040739947.1">
    <property type="nucleotide sequence ID" value="XM_040888772.1"/>
</dbReference>
<dbReference type="Proteomes" id="UP000193922">
    <property type="component" value="Unassembled WGS sequence"/>
</dbReference>
<name>A0A1Y1VYH1_9FUNG</name>